<proteinExistence type="predicted"/>
<dbReference type="STRING" id="207949.RED65_02474"/>
<reference evidence="6 7" key="1">
    <citation type="submission" date="2006-03" db="EMBL/GenBank/DDBJ databases">
        <authorList>
            <person name="Pinhassi J."/>
            <person name="Pedros-Alio C."/>
            <person name="Ferriera S."/>
            <person name="Johnson J."/>
            <person name="Kravitz S."/>
            <person name="Halpern A."/>
            <person name="Remington K."/>
            <person name="Beeson K."/>
            <person name="Tran B."/>
            <person name="Rogers Y.-H."/>
            <person name="Friedman R."/>
            <person name="Venter J.C."/>
        </authorList>
    </citation>
    <scope>NUCLEOTIDE SEQUENCE [LARGE SCALE GENOMIC DNA]</scope>
    <source>
        <strain evidence="6 7">RED65</strain>
    </source>
</reference>
<dbReference type="Pfam" id="PF00440">
    <property type="entry name" value="TetR_N"/>
    <property type="match status" value="1"/>
</dbReference>
<keyword evidence="7" id="KW-1185">Reference proteome</keyword>
<feature type="domain" description="HTH tetR-type" evidence="5">
    <location>
        <begin position="3"/>
        <end position="63"/>
    </location>
</feature>
<dbReference type="GO" id="GO:0003700">
    <property type="term" value="F:DNA-binding transcription factor activity"/>
    <property type="evidence" value="ECO:0007669"/>
    <property type="project" value="TreeGrafter"/>
</dbReference>
<organism evidence="6 7">
    <name type="scientific">Bermanella marisrubri</name>
    <dbReference type="NCBI Taxonomy" id="207949"/>
    <lineage>
        <taxon>Bacteria</taxon>
        <taxon>Pseudomonadati</taxon>
        <taxon>Pseudomonadota</taxon>
        <taxon>Gammaproteobacteria</taxon>
        <taxon>Oceanospirillales</taxon>
        <taxon>Oceanospirillaceae</taxon>
        <taxon>Bermanella</taxon>
    </lineage>
</organism>
<keyword evidence="1" id="KW-0805">Transcription regulation</keyword>
<evidence type="ECO:0000313" key="6">
    <source>
        <dbReference type="EMBL" id="EAT10808.1"/>
    </source>
</evidence>
<dbReference type="Proteomes" id="UP000004263">
    <property type="component" value="Unassembled WGS sequence"/>
</dbReference>
<keyword evidence="3" id="KW-0804">Transcription</keyword>
<dbReference type="InterPro" id="IPR050109">
    <property type="entry name" value="HTH-type_TetR-like_transc_reg"/>
</dbReference>
<dbReference type="InterPro" id="IPR036271">
    <property type="entry name" value="Tet_transcr_reg_TetR-rel_C_sf"/>
</dbReference>
<dbReference type="HOGENOM" id="CLU_069543_5_2_6"/>
<dbReference type="Gene3D" id="1.10.10.60">
    <property type="entry name" value="Homeodomain-like"/>
    <property type="match status" value="1"/>
</dbReference>
<dbReference type="Pfam" id="PF02909">
    <property type="entry name" value="TetR_C_1"/>
    <property type="match status" value="1"/>
</dbReference>
<keyword evidence="2 4" id="KW-0238">DNA-binding</keyword>
<feature type="DNA-binding region" description="H-T-H motif" evidence="4">
    <location>
        <begin position="26"/>
        <end position="45"/>
    </location>
</feature>
<dbReference type="PROSITE" id="PS50977">
    <property type="entry name" value="HTH_TETR_2"/>
    <property type="match status" value="1"/>
</dbReference>
<dbReference type="PANTHER" id="PTHR30055">
    <property type="entry name" value="HTH-TYPE TRANSCRIPTIONAL REGULATOR RUTR"/>
    <property type="match status" value="1"/>
</dbReference>
<dbReference type="GO" id="GO:0000976">
    <property type="term" value="F:transcription cis-regulatory region binding"/>
    <property type="evidence" value="ECO:0007669"/>
    <property type="project" value="TreeGrafter"/>
</dbReference>
<dbReference type="Gene3D" id="1.10.357.10">
    <property type="entry name" value="Tetracycline Repressor, domain 2"/>
    <property type="match status" value="1"/>
</dbReference>
<dbReference type="OrthoDB" id="5816932at2"/>
<name>Q1MXX0_9GAMM</name>
<evidence type="ECO:0000313" key="7">
    <source>
        <dbReference type="Proteomes" id="UP000004263"/>
    </source>
</evidence>
<evidence type="ECO:0000256" key="2">
    <source>
        <dbReference type="ARBA" id="ARBA00023125"/>
    </source>
</evidence>
<gene>
    <name evidence="6" type="ORF">RED65_02474</name>
</gene>
<accession>Q1MXX0</accession>
<dbReference type="EMBL" id="AAQH01000032">
    <property type="protein sequence ID" value="EAT10808.1"/>
    <property type="molecule type" value="Genomic_DNA"/>
</dbReference>
<evidence type="ECO:0000256" key="1">
    <source>
        <dbReference type="ARBA" id="ARBA00023015"/>
    </source>
</evidence>
<sequence length="212" mass="24362">MAGLTKQKIVDKALKLADQHGLDQLSMRKLADALNVKAMSLYNHIQNKEALVDALVEAVVAKMHWQDQGNWYDSMMQRGQLAHDVLMNHPWAAHPLVSRINTGDERLLYVNNTIGALVDAGFDYATADHAWNTMDSFIYGYTQQAINFPFAPEEYAQSAKDYVHMIPKERLPYLHQMTVEVMEQRHSGINEFEWGFKLVLDGIQTRWQESQR</sequence>
<comment type="caution">
    <text evidence="6">The sequence shown here is derived from an EMBL/GenBank/DDBJ whole genome shotgun (WGS) entry which is preliminary data.</text>
</comment>
<dbReference type="PANTHER" id="PTHR30055:SF151">
    <property type="entry name" value="TRANSCRIPTIONAL REGULATORY PROTEIN"/>
    <property type="match status" value="1"/>
</dbReference>
<dbReference type="InterPro" id="IPR009057">
    <property type="entry name" value="Homeodomain-like_sf"/>
</dbReference>
<evidence type="ECO:0000259" key="5">
    <source>
        <dbReference type="PROSITE" id="PS50977"/>
    </source>
</evidence>
<evidence type="ECO:0000256" key="3">
    <source>
        <dbReference type="ARBA" id="ARBA00023163"/>
    </source>
</evidence>
<dbReference type="SUPFAM" id="SSF46689">
    <property type="entry name" value="Homeodomain-like"/>
    <property type="match status" value="1"/>
</dbReference>
<dbReference type="RefSeq" id="WP_007016820.1">
    <property type="nucleotide sequence ID" value="NZ_AAQH01000032.1"/>
</dbReference>
<dbReference type="AlphaFoldDB" id="Q1MXX0"/>
<dbReference type="InterPro" id="IPR001647">
    <property type="entry name" value="HTH_TetR"/>
</dbReference>
<dbReference type="InterPro" id="IPR004111">
    <property type="entry name" value="Repressor_TetR_C"/>
</dbReference>
<protein>
    <submittedName>
        <fullName evidence="6">Putative transcriptional regulator</fullName>
    </submittedName>
</protein>
<evidence type="ECO:0000256" key="4">
    <source>
        <dbReference type="PROSITE-ProRule" id="PRU00335"/>
    </source>
</evidence>
<dbReference type="GO" id="GO:0045892">
    <property type="term" value="P:negative regulation of DNA-templated transcription"/>
    <property type="evidence" value="ECO:0007669"/>
    <property type="project" value="InterPro"/>
</dbReference>
<dbReference type="SUPFAM" id="SSF48498">
    <property type="entry name" value="Tetracyclin repressor-like, C-terminal domain"/>
    <property type="match status" value="1"/>
</dbReference>